<proteinExistence type="predicted"/>
<reference evidence="1 3" key="1">
    <citation type="submission" date="2016-10" db="EMBL/GenBank/DDBJ databases">
        <authorList>
            <person name="Cai Z."/>
        </authorList>
    </citation>
    <scope>NUCLEOTIDE SEQUENCE [LARGE SCALE GENOMIC DNA]</scope>
</reference>
<gene>
    <name evidence="1" type="ORF">BQ4739_LOCUS5000</name>
    <name evidence="2" type="ORF">BQ4739_LOCUS5022</name>
</gene>
<organism evidence="1 3">
    <name type="scientific">Tetradesmus obliquus</name>
    <name type="common">Green alga</name>
    <name type="synonym">Acutodesmus obliquus</name>
    <dbReference type="NCBI Taxonomy" id="3088"/>
    <lineage>
        <taxon>Eukaryota</taxon>
        <taxon>Viridiplantae</taxon>
        <taxon>Chlorophyta</taxon>
        <taxon>core chlorophytes</taxon>
        <taxon>Chlorophyceae</taxon>
        <taxon>CS clade</taxon>
        <taxon>Sphaeropleales</taxon>
        <taxon>Scenedesmaceae</taxon>
        <taxon>Tetradesmus</taxon>
    </lineage>
</organism>
<dbReference type="AlphaFoldDB" id="A0A383VHS4"/>
<sequence>MAASSLPSVDAPSVAWQNSTWNLAGRDVPAGSSSSKFLQPEGGVMVADQQFIVTFKPSATNETAKQVDSLFVATGAATIQASDYYGPNAWSGVLFTAPKYPADWAYLLQQLADMPDVVAIEPNFVVSTVFSAEAVAARQQRRQQPAAPVAAAADTPAAVAEEDEAAATGLTAAATAAEVLPVLQPTFAAKPVPAVTAEASLSAAAAPAGMAAAAGEATEQAAAEAAAMDWLPRQGPAAGRRLKAW</sequence>
<dbReference type="EMBL" id="FNXT01000415">
    <property type="protein sequence ID" value="SZX64515.1"/>
    <property type="molecule type" value="Genomic_DNA"/>
</dbReference>
<protein>
    <submittedName>
        <fullName evidence="1">Uncharacterized protein</fullName>
    </submittedName>
</protein>
<evidence type="ECO:0000313" key="3">
    <source>
        <dbReference type="Proteomes" id="UP000256970"/>
    </source>
</evidence>
<name>A0A383VHS4_TETOB</name>
<evidence type="ECO:0000313" key="2">
    <source>
        <dbReference type="EMBL" id="SZX64515.1"/>
    </source>
</evidence>
<dbReference type="Proteomes" id="UP000256970">
    <property type="component" value="Unassembled WGS sequence"/>
</dbReference>
<evidence type="ECO:0000313" key="1">
    <source>
        <dbReference type="EMBL" id="SZX64493.1"/>
    </source>
</evidence>
<accession>A0A383VHS4</accession>
<dbReference type="EMBL" id="FNXT01000415">
    <property type="protein sequence ID" value="SZX64493.1"/>
    <property type="molecule type" value="Genomic_DNA"/>
</dbReference>
<keyword evidence="3" id="KW-1185">Reference proteome</keyword>